<evidence type="ECO:0000313" key="3">
    <source>
        <dbReference type="Proteomes" id="UP000190102"/>
    </source>
</evidence>
<accession>A0A1T4LQA9</accession>
<dbReference type="EMBL" id="FUWR01000003">
    <property type="protein sequence ID" value="SJZ56929.1"/>
    <property type="molecule type" value="Genomic_DNA"/>
</dbReference>
<dbReference type="STRING" id="115783.SAMN02745119_01008"/>
<feature type="region of interest" description="Disordered" evidence="1">
    <location>
        <begin position="1"/>
        <end position="27"/>
    </location>
</feature>
<keyword evidence="3" id="KW-1185">Reference proteome</keyword>
<evidence type="ECO:0000313" key="2">
    <source>
        <dbReference type="EMBL" id="SJZ56929.1"/>
    </source>
</evidence>
<name>A0A1T4LQA9_9BACT</name>
<dbReference type="AlphaFoldDB" id="A0A1T4LQA9"/>
<evidence type="ECO:0000256" key="1">
    <source>
        <dbReference type="SAM" id="MobiDB-lite"/>
    </source>
</evidence>
<dbReference type="RefSeq" id="WP_153304303.1">
    <property type="nucleotide sequence ID" value="NZ_FUWR01000003.1"/>
</dbReference>
<sequence length="49" mass="5675">MADRHQVDTSEVGQVRQGERRKRAGKGLENWLSGSPLLYRETFITDEQE</sequence>
<protein>
    <submittedName>
        <fullName evidence="2">Uncharacterized protein</fullName>
    </submittedName>
</protein>
<dbReference type="Proteomes" id="UP000190102">
    <property type="component" value="Unassembled WGS sequence"/>
</dbReference>
<proteinExistence type="predicted"/>
<organism evidence="2 3">
    <name type="scientific">Trichlorobacter thiogenes</name>
    <dbReference type="NCBI Taxonomy" id="115783"/>
    <lineage>
        <taxon>Bacteria</taxon>
        <taxon>Pseudomonadati</taxon>
        <taxon>Thermodesulfobacteriota</taxon>
        <taxon>Desulfuromonadia</taxon>
        <taxon>Geobacterales</taxon>
        <taxon>Geobacteraceae</taxon>
        <taxon>Trichlorobacter</taxon>
    </lineage>
</organism>
<gene>
    <name evidence="2" type="ORF">SAMN02745119_01008</name>
</gene>
<reference evidence="3" key="1">
    <citation type="submission" date="2017-02" db="EMBL/GenBank/DDBJ databases">
        <authorList>
            <person name="Varghese N."/>
            <person name="Submissions S."/>
        </authorList>
    </citation>
    <scope>NUCLEOTIDE SEQUENCE [LARGE SCALE GENOMIC DNA]</scope>
    <source>
        <strain evidence="3">ATCC BAA-34</strain>
    </source>
</reference>
<dbReference type="OrthoDB" id="7559118at2"/>